<comment type="caution">
    <text evidence="4">The sequence shown here is derived from an EMBL/GenBank/DDBJ whole genome shotgun (WGS) entry which is preliminary data.</text>
</comment>
<dbReference type="Proteomes" id="UP000779574">
    <property type="component" value="Unassembled WGS sequence"/>
</dbReference>
<protein>
    <submittedName>
        <fullName evidence="4">Aldehyde dehydrogenase</fullName>
    </submittedName>
</protein>
<dbReference type="InterPro" id="IPR016163">
    <property type="entry name" value="Ald_DH_C"/>
</dbReference>
<evidence type="ECO:0000259" key="3">
    <source>
        <dbReference type="Pfam" id="PF00171"/>
    </source>
</evidence>
<dbReference type="SUPFAM" id="SSF53720">
    <property type="entry name" value="ALDH-like"/>
    <property type="match status" value="1"/>
</dbReference>
<dbReference type="OrthoDB" id="310895at2759"/>
<evidence type="ECO:0000256" key="2">
    <source>
        <dbReference type="ARBA" id="ARBA00023027"/>
    </source>
</evidence>
<dbReference type="Gene3D" id="3.40.605.10">
    <property type="entry name" value="Aldehyde Dehydrogenase, Chain A, domain 1"/>
    <property type="match status" value="1"/>
</dbReference>
<dbReference type="PANTHER" id="PTHR43720">
    <property type="entry name" value="2-AMINOMUCONIC SEMIALDEHYDE DEHYDROGENASE"/>
    <property type="match status" value="1"/>
</dbReference>
<sequence length="166" mass="18533">MSIRGSRHEVQDLVSKNMHSFLRYSSELAKESGGEIVLGSKRQTEKGYFIEPTIIRNPDHNSRVSKEEIFGPVLCFNTFEDEDEVMKRANDTEYGLFASLYTKNISRALRIAKRLGSGMVGVNTTSPTASALDMPFSGWKASGDGVDLSKASLDIWTQMKSIYIKI</sequence>
<evidence type="ECO:0000256" key="1">
    <source>
        <dbReference type="ARBA" id="ARBA00009986"/>
    </source>
</evidence>
<accession>A0A9P8EDX5</accession>
<reference evidence="4" key="1">
    <citation type="journal article" date="2021" name="J Fungi (Basel)">
        <title>Virulence traits and population genomics of the black yeast Aureobasidium melanogenum.</title>
        <authorList>
            <person name="Cernosa A."/>
            <person name="Sun X."/>
            <person name="Gostincar C."/>
            <person name="Fang C."/>
            <person name="Gunde-Cimerman N."/>
            <person name="Song Z."/>
        </authorList>
    </citation>
    <scope>NUCLEOTIDE SEQUENCE</scope>
    <source>
        <strain evidence="4">EXF-9911</strain>
    </source>
</reference>
<dbReference type="AlphaFoldDB" id="A0A9P8EDX5"/>
<dbReference type="InterPro" id="IPR016161">
    <property type="entry name" value="Ald_DH/histidinol_DH"/>
</dbReference>
<proteinExistence type="inferred from homology"/>
<feature type="domain" description="Aldehyde dehydrogenase" evidence="3">
    <location>
        <begin position="17"/>
        <end position="162"/>
    </location>
</feature>
<dbReference type="Pfam" id="PF00171">
    <property type="entry name" value="Aldedh"/>
    <property type="match status" value="1"/>
</dbReference>
<organism evidence="4 5">
    <name type="scientific">Aureobasidium melanogenum</name>
    <name type="common">Aureobasidium pullulans var. melanogenum</name>
    <dbReference type="NCBI Taxonomy" id="46634"/>
    <lineage>
        <taxon>Eukaryota</taxon>
        <taxon>Fungi</taxon>
        <taxon>Dikarya</taxon>
        <taxon>Ascomycota</taxon>
        <taxon>Pezizomycotina</taxon>
        <taxon>Dothideomycetes</taxon>
        <taxon>Dothideomycetidae</taxon>
        <taxon>Dothideales</taxon>
        <taxon>Saccotheciaceae</taxon>
        <taxon>Aureobasidium</taxon>
    </lineage>
</organism>
<dbReference type="InterPro" id="IPR015590">
    <property type="entry name" value="Aldehyde_DH_dom"/>
</dbReference>
<feature type="non-terminal residue" evidence="4">
    <location>
        <position position="166"/>
    </location>
</feature>
<name>A0A9P8EDX5_AURME</name>
<dbReference type="InterPro" id="IPR016162">
    <property type="entry name" value="Ald_DH_N"/>
</dbReference>
<dbReference type="EMBL" id="JAHFXF010000511">
    <property type="protein sequence ID" value="KAG9686458.1"/>
    <property type="molecule type" value="Genomic_DNA"/>
</dbReference>
<comment type="similarity">
    <text evidence="1">Belongs to the aldehyde dehydrogenase family.</text>
</comment>
<dbReference type="PANTHER" id="PTHR43720:SF2">
    <property type="entry name" value="2-AMINOMUCONIC SEMIALDEHYDE DEHYDROGENASE"/>
    <property type="match status" value="1"/>
</dbReference>
<evidence type="ECO:0000313" key="4">
    <source>
        <dbReference type="EMBL" id="KAG9686458.1"/>
    </source>
</evidence>
<reference evidence="4" key="2">
    <citation type="submission" date="2021-08" db="EMBL/GenBank/DDBJ databases">
        <authorList>
            <person name="Gostincar C."/>
            <person name="Sun X."/>
            <person name="Song Z."/>
            <person name="Gunde-Cimerman N."/>
        </authorList>
    </citation>
    <scope>NUCLEOTIDE SEQUENCE</scope>
    <source>
        <strain evidence="4">EXF-9911</strain>
    </source>
</reference>
<dbReference type="GO" id="GO:0016620">
    <property type="term" value="F:oxidoreductase activity, acting on the aldehyde or oxo group of donors, NAD or NADP as acceptor"/>
    <property type="evidence" value="ECO:0007669"/>
    <property type="project" value="InterPro"/>
</dbReference>
<dbReference type="Gene3D" id="3.40.309.10">
    <property type="entry name" value="Aldehyde Dehydrogenase, Chain A, domain 2"/>
    <property type="match status" value="1"/>
</dbReference>
<keyword evidence="2" id="KW-0520">NAD</keyword>
<evidence type="ECO:0000313" key="5">
    <source>
        <dbReference type="Proteomes" id="UP000779574"/>
    </source>
</evidence>
<gene>
    <name evidence="4" type="ORF">KCU76_g11009</name>
</gene>